<keyword evidence="2 11" id="KW-0732">Signal</keyword>
<proteinExistence type="inferred from homology"/>
<keyword evidence="5" id="KW-0573">Peptidoglycan synthesis</keyword>
<feature type="domain" description="Peptidase S11 D-alanyl-D-alanine carboxypeptidase A N-terminal" evidence="12">
    <location>
        <begin position="142"/>
        <end position="365"/>
    </location>
</feature>
<dbReference type="GO" id="GO:0006508">
    <property type="term" value="P:proteolysis"/>
    <property type="evidence" value="ECO:0007669"/>
    <property type="project" value="InterPro"/>
</dbReference>
<evidence type="ECO:0000256" key="4">
    <source>
        <dbReference type="ARBA" id="ARBA00022960"/>
    </source>
</evidence>
<dbReference type="Proteomes" id="UP000007472">
    <property type="component" value="Chromosome"/>
</dbReference>
<feature type="active site" evidence="7">
    <location>
        <position position="229"/>
    </location>
</feature>
<dbReference type="Gene3D" id="3.40.710.10">
    <property type="entry name" value="DD-peptidase/beta-lactamase superfamily"/>
    <property type="match status" value="1"/>
</dbReference>
<dbReference type="InterPro" id="IPR001967">
    <property type="entry name" value="Peptidase_S11_N"/>
</dbReference>
<dbReference type="EMBL" id="CP002456">
    <property type="protein sequence ID" value="ADU92196.1"/>
    <property type="molecule type" value="Genomic_DNA"/>
</dbReference>
<dbReference type="GO" id="GO:0008360">
    <property type="term" value="P:regulation of cell shape"/>
    <property type="evidence" value="ECO:0007669"/>
    <property type="project" value="UniProtKB-KW"/>
</dbReference>
<reference evidence="13 14" key="1">
    <citation type="journal article" date="2011" name="J. Bacteriol.">
        <title>Genome sequence of Taylorella equigenitalis MCE9, the causative agent of contagious equine metritis.</title>
        <authorList>
            <person name="Hebert L."/>
            <person name="Moumen B."/>
            <person name="Duquesne F."/>
            <person name="Breuil M.F."/>
            <person name="Laugier C."/>
            <person name="Batto J.M."/>
            <person name="Renault P."/>
            <person name="Petry S."/>
        </authorList>
    </citation>
    <scope>NUCLEOTIDE SEQUENCE [LARGE SCALE GENOMIC DNA]</scope>
    <source>
        <strain evidence="13 14">MCE9</strain>
    </source>
</reference>
<evidence type="ECO:0000256" key="7">
    <source>
        <dbReference type="PIRSR" id="PIRSR618044-1"/>
    </source>
</evidence>
<accession>A0A654KJW8</accession>
<evidence type="ECO:0000256" key="3">
    <source>
        <dbReference type="ARBA" id="ARBA00022801"/>
    </source>
</evidence>
<comment type="similarity">
    <text evidence="1 9">Belongs to the peptidase S11 family.</text>
</comment>
<evidence type="ECO:0000256" key="6">
    <source>
        <dbReference type="ARBA" id="ARBA00023316"/>
    </source>
</evidence>
<evidence type="ECO:0000256" key="10">
    <source>
        <dbReference type="SAM" id="MobiDB-lite"/>
    </source>
</evidence>
<dbReference type="PANTHER" id="PTHR21581">
    <property type="entry name" value="D-ALANYL-D-ALANINE CARBOXYPEPTIDASE"/>
    <property type="match status" value="1"/>
</dbReference>
<evidence type="ECO:0000256" key="8">
    <source>
        <dbReference type="PIRSR" id="PIRSR618044-2"/>
    </source>
</evidence>
<organism evidence="13 14">
    <name type="scientific">Taylorella equigenitalis (strain MCE9)</name>
    <dbReference type="NCBI Taxonomy" id="937774"/>
    <lineage>
        <taxon>Bacteria</taxon>
        <taxon>Pseudomonadati</taxon>
        <taxon>Pseudomonadota</taxon>
        <taxon>Betaproteobacteria</taxon>
        <taxon>Burkholderiales</taxon>
        <taxon>Alcaligenaceae</taxon>
        <taxon>Taylorella</taxon>
    </lineage>
</organism>
<evidence type="ECO:0000256" key="9">
    <source>
        <dbReference type="RuleBase" id="RU004016"/>
    </source>
</evidence>
<feature type="region of interest" description="Disordered" evidence="10">
    <location>
        <begin position="38"/>
        <end position="93"/>
    </location>
</feature>
<evidence type="ECO:0000256" key="1">
    <source>
        <dbReference type="ARBA" id="ARBA00007164"/>
    </source>
</evidence>
<feature type="signal peptide" evidence="11">
    <location>
        <begin position="1"/>
        <end position="28"/>
    </location>
</feature>
<name>A0A654KJW8_TAYEM</name>
<dbReference type="InterPro" id="IPR012338">
    <property type="entry name" value="Beta-lactam/transpept-like"/>
</dbReference>
<evidence type="ECO:0000256" key="11">
    <source>
        <dbReference type="SAM" id="SignalP"/>
    </source>
</evidence>
<evidence type="ECO:0000313" key="13">
    <source>
        <dbReference type="EMBL" id="ADU92196.1"/>
    </source>
</evidence>
<evidence type="ECO:0000313" key="14">
    <source>
        <dbReference type="Proteomes" id="UP000007472"/>
    </source>
</evidence>
<dbReference type="KEGG" id="teq:TEQUI_1276"/>
<feature type="chain" id="PRO_5024937914" evidence="11">
    <location>
        <begin position="29"/>
        <end position="389"/>
    </location>
</feature>
<keyword evidence="4" id="KW-0133">Cell shape</keyword>
<evidence type="ECO:0000259" key="12">
    <source>
        <dbReference type="Pfam" id="PF00768"/>
    </source>
</evidence>
<sequence length="389" mass="42521">MIGFLKSAILSFALVFFISSSFNQEVHAATKQKTSKTIKKTTKKTVISKTSKSTSKAQVARSKSKSSKNSKKSIATKTKTKKSKVVAGTRVKPKTPRKLVSKSSIKPALIATTNLNNSLPNEELKNSLSDVEIVGFADNGDVINSEIALVMSLDDRQIQYQKNINVVQPIASISKLMTAYVVIKSGQPLDEIITISEEDVDHLKGTGSRLTIGTQLTRKEALLLALMSSENRAANALGRHYPGGLEAFVKEMNATARSLGMTRTRYVEPTGLSPMNVSSAQDLATLLAAVYKEPLIHQLSTSDGYSVTTNGGKVQDYKNSNRLIRNNEWDIHISKTGYIKEAGRCIVMITKIKGKDMAVVLMNAKGGTTRFSDAIRVRHIVQNEFPPIF</sequence>
<keyword evidence="3" id="KW-0378">Hydrolase</keyword>
<dbReference type="GO" id="GO:0071555">
    <property type="term" value="P:cell wall organization"/>
    <property type="evidence" value="ECO:0007669"/>
    <property type="project" value="UniProtKB-KW"/>
</dbReference>
<feature type="active site" description="Acyl-ester intermediate" evidence="7">
    <location>
        <position position="172"/>
    </location>
</feature>
<evidence type="ECO:0000256" key="2">
    <source>
        <dbReference type="ARBA" id="ARBA00022729"/>
    </source>
</evidence>
<evidence type="ECO:0000256" key="5">
    <source>
        <dbReference type="ARBA" id="ARBA00022984"/>
    </source>
</evidence>
<dbReference type="PANTHER" id="PTHR21581:SF26">
    <property type="entry name" value="D-ALANYL-D-ALANINE ENDOPEPTIDASE"/>
    <property type="match status" value="1"/>
</dbReference>
<dbReference type="Pfam" id="PF00768">
    <property type="entry name" value="Peptidase_S11"/>
    <property type="match status" value="1"/>
</dbReference>
<dbReference type="SUPFAM" id="SSF56601">
    <property type="entry name" value="beta-lactamase/transpeptidase-like"/>
    <property type="match status" value="1"/>
</dbReference>
<dbReference type="AlphaFoldDB" id="A0A654KJW8"/>
<feature type="binding site" evidence="8">
    <location>
        <position position="335"/>
    </location>
    <ligand>
        <name>substrate</name>
    </ligand>
</feature>
<dbReference type="GO" id="GO:0009002">
    <property type="term" value="F:serine-type D-Ala-D-Ala carboxypeptidase activity"/>
    <property type="evidence" value="ECO:0007669"/>
    <property type="project" value="InterPro"/>
</dbReference>
<keyword evidence="6" id="KW-0961">Cell wall biogenesis/degradation</keyword>
<feature type="active site" description="Proton acceptor" evidence="7">
    <location>
        <position position="175"/>
    </location>
</feature>
<gene>
    <name evidence="13" type="ordered locus">TEQUI_1276</name>
</gene>
<protein>
    <submittedName>
        <fullName evidence="13">Murein-DD-endopeptidase</fullName>
    </submittedName>
</protein>
<dbReference type="GO" id="GO:0009252">
    <property type="term" value="P:peptidoglycan biosynthetic process"/>
    <property type="evidence" value="ECO:0007669"/>
    <property type="project" value="UniProtKB-KW"/>
</dbReference>
<dbReference type="InterPro" id="IPR018044">
    <property type="entry name" value="Peptidase_S11"/>
</dbReference>
<feature type="compositionally biased region" description="Low complexity" evidence="10">
    <location>
        <begin position="44"/>
        <end position="60"/>
    </location>
</feature>
<feature type="compositionally biased region" description="Basic residues" evidence="10">
    <location>
        <begin position="62"/>
        <end position="71"/>
    </location>
</feature>
<dbReference type="PRINTS" id="PR00725">
    <property type="entry name" value="DADACBPTASE1"/>
</dbReference>